<gene>
    <name evidence="6" type="ORF">A6R68_03565</name>
</gene>
<feature type="non-terminal residue" evidence="6">
    <location>
        <position position="121"/>
    </location>
</feature>
<dbReference type="Proteomes" id="UP000092124">
    <property type="component" value="Unassembled WGS sequence"/>
</dbReference>
<dbReference type="InterPro" id="IPR042491">
    <property type="entry name" value="Vps35_C"/>
</dbReference>
<dbReference type="PANTHER" id="PTHR11099:SF0">
    <property type="entry name" value="VACUOLAR PROTEIN SORTING-ASSOCIATED PROTEIN 35"/>
    <property type="match status" value="1"/>
</dbReference>
<keyword evidence="7" id="KW-1185">Reference proteome</keyword>
<keyword evidence="4" id="KW-0653">Protein transport</keyword>
<evidence type="ECO:0000256" key="3">
    <source>
        <dbReference type="ARBA" id="ARBA00022448"/>
    </source>
</evidence>
<keyword evidence="3" id="KW-0813">Transport</keyword>
<comment type="subcellular location">
    <subcellularLocation>
        <location evidence="1">Membrane</location>
        <topology evidence="1">Peripheral membrane protein</topology>
    </subcellularLocation>
</comment>
<proteinExistence type="inferred from homology"/>
<dbReference type="EMBL" id="LZPO01076563">
    <property type="protein sequence ID" value="OBS67894.1"/>
    <property type="molecule type" value="Genomic_DNA"/>
</dbReference>
<dbReference type="GO" id="GO:0005770">
    <property type="term" value="C:late endosome"/>
    <property type="evidence" value="ECO:0007669"/>
    <property type="project" value="TreeGrafter"/>
</dbReference>
<dbReference type="Pfam" id="PF03635">
    <property type="entry name" value="Vps35"/>
    <property type="match status" value="1"/>
</dbReference>
<reference evidence="6 7" key="1">
    <citation type="submission" date="2016-06" db="EMBL/GenBank/DDBJ databases">
        <title>The Draft Genome Sequence and Annotation of the Desert Woodrat Neotoma lepida.</title>
        <authorList>
            <person name="Campbell M."/>
            <person name="Oakeson K.F."/>
            <person name="Yandell M."/>
            <person name="Halpert J.R."/>
            <person name="Dearing D."/>
        </authorList>
    </citation>
    <scope>NUCLEOTIDE SEQUENCE [LARGE SCALE GENOMIC DNA]</scope>
    <source>
        <strain evidence="6">417</strain>
        <tissue evidence="6">Liver</tissue>
    </source>
</reference>
<evidence type="ECO:0000256" key="5">
    <source>
        <dbReference type="ARBA" id="ARBA00023136"/>
    </source>
</evidence>
<dbReference type="InterPro" id="IPR005378">
    <property type="entry name" value="Vps35"/>
</dbReference>
<feature type="non-terminal residue" evidence="6">
    <location>
        <position position="1"/>
    </location>
</feature>
<dbReference type="OrthoDB" id="10258141at2759"/>
<dbReference type="Gene3D" id="1.25.40.660">
    <property type="entry name" value="Vacuolar protein sorting-associated protein 35, helical subcomplex Vps35-C"/>
    <property type="match status" value="1"/>
</dbReference>
<dbReference type="GO" id="GO:0005829">
    <property type="term" value="C:cytosol"/>
    <property type="evidence" value="ECO:0007669"/>
    <property type="project" value="GOC"/>
</dbReference>
<dbReference type="GO" id="GO:0030906">
    <property type="term" value="C:retromer, cargo-selective complex"/>
    <property type="evidence" value="ECO:0007669"/>
    <property type="project" value="InterPro"/>
</dbReference>
<comment type="similarity">
    <text evidence="2">Belongs to the VPS35 family.</text>
</comment>
<evidence type="ECO:0000256" key="1">
    <source>
        <dbReference type="ARBA" id="ARBA00004170"/>
    </source>
</evidence>
<sequence length="121" mass="13519">VDSIMNLVSTLIQDQPDQPVEDPDPEDFADEQSLVGRFIHLLRSDDPDQQYLILNTARKHFGAGGNQRIRFTLPPLVFAAYQLAFRYKENSQVYSTIANDSCLLVQGDSTGQTALSEGNEM</sequence>
<dbReference type="GO" id="GO:0042147">
    <property type="term" value="P:retrograde transport, endosome to Golgi"/>
    <property type="evidence" value="ECO:0007669"/>
    <property type="project" value="InterPro"/>
</dbReference>
<evidence type="ECO:0000313" key="6">
    <source>
        <dbReference type="EMBL" id="OBS67894.1"/>
    </source>
</evidence>
<evidence type="ECO:0000313" key="7">
    <source>
        <dbReference type="Proteomes" id="UP000092124"/>
    </source>
</evidence>
<dbReference type="PANTHER" id="PTHR11099">
    <property type="entry name" value="VACUOLAR SORTING PROTEIN 35"/>
    <property type="match status" value="1"/>
</dbReference>
<dbReference type="AlphaFoldDB" id="A0A1A6GPV2"/>
<evidence type="ECO:0000256" key="4">
    <source>
        <dbReference type="ARBA" id="ARBA00022927"/>
    </source>
</evidence>
<dbReference type="GO" id="GO:0006886">
    <property type="term" value="P:intracellular protein transport"/>
    <property type="evidence" value="ECO:0007669"/>
    <property type="project" value="TreeGrafter"/>
</dbReference>
<comment type="caution">
    <text evidence="6">The sequence shown here is derived from an EMBL/GenBank/DDBJ whole genome shotgun (WGS) entry which is preliminary data.</text>
</comment>
<dbReference type="STRING" id="56216.A0A1A6GPV2"/>
<accession>A0A1A6GPV2</accession>
<protein>
    <submittedName>
        <fullName evidence="6">Uncharacterized protein</fullName>
    </submittedName>
</protein>
<evidence type="ECO:0000256" key="2">
    <source>
        <dbReference type="ARBA" id="ARBA00006536"/>
    </source>
</evidence>
<organism evidence="6 7">
    <name type="scientific">Neotoma lepida</name>
    <name type="common">Desert woodrat</name>
    <dbReference type="NCBI Taxonomy" id="56216"/>
    <lineage>
        <taxon>Eukaryota</taxon>
        <taxon>Metazoa</taxon>
        <taxon>Chordata</taxon>
        <taxon>Craniata</taxon>
        <taxon>Vertebrata</taxon>
        <taxon>Euteleostomi</taxon>
        <taxon>Mammalia</taxon>
        <taxon>Eutheria</taxon>
        <taxon>Euarchontoglires</taxon>
        <taxon>Glires</taxon>
        <taxon>Rodentia</taxon>
        <taxon>Myomorpha</taxon>
        <taxon>Muroidea</taxon>
        <taxon>Cricetidae</taxon>
        <taxon>Neotominae</taxon>
        <taxon>Neotoma</taxon>
    </lineage>
</organism>
<keyword evidence="5" id="KW-0472">Membrane</keyword>
<name>A0A1A6GPV2_NEOLE</name>